<comment type="catalytic activity">
    <reaction evidence="1">
        <text>a myo-inositol phosphate + H2O = myo-inositol + phosphate</text>
        <dbReference type="Rhea" id="RHEA:24056"/>
        <dbReference type="ChEBI" id="CHEBI:15377"/>
        <dbReference type="ChEBI" id="CHEBI:17268"/>
        <dbReference type="ChEBI" id="CHEBI:43474"/>
        <dbReference type="ChEBI" id="CHEBI:84139"/>
        <dbReference type="EC" id="3.1.3.25"/>
    </reaction>
</comment>
<dbReference type="Pfam" id="PF00459">
    <property type="entry name" value="Inositol_P"/>
    <property type="match status" value="1"/>
</dbReference>
<dbReference type="SUPFAM" id="SSF56655">
    <property type="entry name" value="Carbohydrate phosphatase"/>
    <property type="match status" value="1"/>
</dbReference>
<evidence type="ECO:0000256" key="1">
    <source>
        <dbReference type="ARBA" id="ARBA00001033"/>
    </source>
</evidence>
<evidence type="ECO:0000256" key="2">
    <source>
        <dbReference type="ARBA" id="ARBA00013106"/>
    </source>
</evidence>
<evidence type="ECO:0000256" key="5">
    <source>
        <dbReference type="ARBA" id="ARBA00022842"/>
    </source>
</evidence>
<evidence type="ECO:0000256" key="3">
    <source>
        <dbReference type="ARBA" id="ARBA00022723"/>
    </source>
</evidence>
<reference evidence="6 7" key="1">
    <citation type="journal article" date="2024" name="Int. J. Mol. Sci.">
        <title>Exploration of Alicyclobacillus spp. Genome in Search of Antibiotic Resistance.</title>
        <authorList>
            <person name="Bucka-Kolendo J."/>
            <person name="Kiousi D.E."/>
            <person name="Dekowska A."/>
            <person name="Mikolajczuk-Szczyrba A."/>
            <person name="Karadedos D.M."/>
            <person name="Michael P."/>
            <person name="Galanis A."/>
            <person name="Sokolowska B."/>
        </authorList>
    </citation>
    <scope>NUCLEOTIDE SEQUENCE [LARGE SCALE GENOMIC DNA]</scope>
    <source>
        <strain evidence="6 7">KKP 3000</strain>
    </source>
</reference>
<dbReference type="Gene3D" id="3.40.190.80">
    <property type="match status" value="1"/>
</dbReference>
<dbReference type="RefSeq" id="WP_275473749.1">
    <property type="nucleotide sequence ID" value="NZ_CP162940.1"/>
</dbReference>
<dbReference type="CDD" id="cd01638">
    <property type="entry name" value="CysQ"/>
    <property type="match status" value="1"/>
</dbReference>
<dbReference type="EMBL" id="JBDXSU010000005">
    <property type="protein sequence ID" value="MFB5190195.1"/>
    <property type="molecule type" value="Genomic_DNA"/>
</dbReference>
<evidence type="ECO:0000313" key="7">
    <source>
        <dbReference type="Proteomes" id="UP001579974"/>
    </source>
</evidence>
<sequence length="261" mass="29014">MLERETRVLELAVREAGQEIVRIAREGFETTFKANEDPLTTADLTANTILRTKISEAFPDDAWLSEESADDLERCNCRRVWIVDPIDGTREFVKALPEFAISVALVEDGLPIVGAIYNPMTDEYFQAVKGQGSFLNGQRTRVRQASEGRISVFGSRSEIKRGEFEPFAGILDVQPLGSVAYKLARVSAGAADATFSLTPKNEWDIAAGVLLVEEAGGFVVDKDFEPFRFNREQTLVPGIIATSMHCKDQLIEHIEQHLGHR</sequence>
<evidence type="ECO:0000256" key="4">
    <source>
        <dbReference type="ARBA" id="ARBA00022801"/>
    </source>
</evidence>
<dbReference type="PANTHER" id="PTHR20854">
    <property type="entry name" value="INOSITOL MONOPHOSPHATASE"/>
    <property type="match status" value="1"/>
</dbReference>
<dbReference type="PANTHER" id="PTHR20854:SF4">
    <property type="entry name" value="INOSITOL-1-MONOPHOSPHATASE-RELATED"/>
    <property type="match status" value="1"/>
</dbReference>
<keyword evidence="5" id="KW-0460">Magnesium</keyword>
<gene>
    <name evidence="6" type="ORF">KKP3000_003640</name>
</gene>
<protein>
    <recommendedName>
        <fullName evidence="2">inositol-phosphate phosphatase</fullName>
        <ecNumber evidence="2">3.1.3.25</ecNumber>
    </recommendedName>
</protein>
<name>A0ABV5AD53_9BACL</name>
<dbReference type="InterPro" id="IPR000760">
    <property type="entry name" value="Inositol_monophosphatase-like"/>
</dbReference>
<organism evidence="6 7">
    <name type="scientific">Alicyclobacillus fastidiosus</name>
    <dbReference type="NCBI Taxonomy" id="392011"/>
    <lineage>
        <taxon>Bacteria</taxon>
        <taxon>Bacillati</taxon>
        <taxon>Bacillota</taxon>
        <taxon>Bacilli</taxon>
        <taxon>Bacillales</taxon>
        <taxon>Alicyclobacillaceae</taxon>
        <taxon>Alicyclobacillus</taxon>
    </lineage>
</organism>
<keyword evidence="7" id="KW-1185">Reference proteome</keyword>
<evidence type="ECO:0000313" key="6">
    <source>
        <dbReference type="EMBL" id="MFB5190195.1"/>
    </source>
</evidence>
<dbReference type="Gene3D" id="3.30.540.10">
    <property type="entry name" value="Fructose-1,6-Bisphosphatase, subunit A, domain 1"/>
    <property type="match status" value="1"/>
</dbReference>
<dbReference type="InterPro" id="IPR020550">
    <property type="entry name" value="Inositol_monophosphatase_CS"/>
</dbReference>
<dbReference type="InterPro" id="IPR020583">
    <property type="entry name" value="Inositol_monoP_metal-BS"/>
</dbReference>
<comment type="caution">
    <text evidence="6">The sequence shown here is derived from an EMBL/GenBank/DDBJ whole genome shotgun (WGS) entry which is preliminary data.</text>
</comment>
<accession>A0ABV5AD53</accession>
<dbReference type="EC" id="3.1.3.25" evidence="2"/>
<dbReference type="Proteomes" id="UP001579974">
    <property type="component" value="Unassembled WGS sequence"/>
</dbReference>
<dbReference type="PRINTS" id="PR00377">
    <property type="entry name" value="IMPHPHTASES"/>
</dbReference>
<keyword evidence="3" id="KW-0479">Metal-binding</keyword>
<keyword evidence="4 6" id="KW-0378">Hydrolase</keyword>
<dbReference type="PROSITE" id="PS00629">
    <property type="entry name" value="IMP_1"/>
    <property type="match status" value="1"/>
</dbReference>
<dbReference type="GO" id="GO:0008441">
    <property type="term" value="F:3'(2'),5'-bisphosphate nucleotidase activity"/>
    <property type="evidence" value="ECO:0007669"/>
    <property type="project" value="UniProtKB-EC"/>
</dbReference>
<dbReference type="PROSITE" id="PS00630">
    <property type="entry name" value="IMP_2"/>
    <property type="match status" value="1"/>
</dbReference>
<proteinExistence type="predicted"/>